<accession>A0A2I0IQZ8</accession>
<proteinExistence type="predicted"/>
<gene>
    <name evidence="1" type="ORF">CRG98_033183</name>
</gene>
<keyword evidence="2" id="KW-1185">Reference proteome</keyword>
<dbReference type="Proteomes" id="UP000233551">
    <property type="component" value="Unassembled WGS sequence"/>
</dbReference>
<dbReference type="AlphaFoldDB" id="A0A2I0IQZ8"/>
<comment type="caution">
    <text evidence="1">The sequence shown here is derived from an EMBL/GenBank/DDBJ whole genome shotgun (WGS) entry which is preliminary data.</text>
</comment>
<evidence type="ECO:0000313" key="1">
    <source>
        <dbReference type="EMBL" id="PKI46425.1"/>
    </source>
</evidence>
<dbReference type="EMBL" id="PGOL01002624">
    <property type="protein sequence ID" value="PKI46425.1"/>
    <property type="molecule type" value="Genomic_DNA"/>
</dbReference>
<sequence>MQVGLVGLKKKKQRSIWLEIRPKGLRRLKMVAVDLICGPHTAWSRLGWLAMGPTRFGEMRIKCPDMLSDLCVFYVLSKQALIVHQVHAFGPILDMFRAVRTQMSTIIEARMRAFGSRDLGVSTFPGMRDGHA</sequence>
<name>A0A2I0IQZ8_PUNGR</name>
<protein>
    <submittedName>
        <fullName evidence="1">Uncharacterized protein</fullName>
    </submittedName>
</protein>
<evidence type="ECO:0000313" key="2">
    <source>
        <dbReference type="Proteomes" id="UP000233551"/>
    </source>
</evidence>
<organism evidence="1 2">
    <name type="scientific">Punica granatum</name>
    <name type="common">Pomegranate</name>
    <dbReference type="NCBI Taxonomy" id="22663"/>
    <lineage>
        <taxon>Eukaryota</taxon>
        <taxon>Viridiplantae</taxon>
        <taxon>Streptophyta</taxon>
        <taxon>Embryophyta</taxon>
        <taxon>Tracheophyta</taxon>
        <taxon>Spermatophyta</taxon>
        <taxon>Magnoliopsida</taxon>
        <taxon>eudicotyledons</taxon>
        <taxon>Gunneridae</taxon>
        <taxon>Pentapetalae</taxon>
        <taxon>rosids</taxon>
        <taxon>malvids</taxon>
        <taxon>Myrtales</taxon>
        <taxon>Lythraceae</taxon>
        <taxon>Punica</taxon>
    </lineage>
</organism>
<reference evidence="1 2" key="1">
    <citation type="submission" date="2017-11" db="EMBL/GenBank/DDBJ databases">
        <title>De-novo sequencing of pomegranate (Punica granatum L.) genome.</title>
        <authorList>
            <person name="Akparov Z."/>
            <person name="Amiraslanov A."/>
            <person name="Hajiyeva S."/>
            <person name="Abbasov M."/>
            <person name="Kaur K."/>
            <person name="Hamwieh A."/>
            <person name="Solovyev V."/>
            <person name="Salamov A."/>
            <person name="Braich B."/>
            <person name="Kosarev P."/>
            <person name="Mahmoud A."/>
            <person name="Hajiyev E."/>
            <person name="Babayeva S."/>
            <person name="Izzatullayeva V."/>
            <person name="Mammadov A."/>
            <person name="Mammadov A."/>
            <person name="Sharifova S."/>
            <person name="Ojaghi J."/>
            <person name="Eynullazada K."/>
            <person name="Bayramov B."/>
            <person name="Abdulazimova A."/>
            <person name="Shahmuradov I."/>
        </authorList>
    </citation>
    <scope>NUCLEOTIDE SEQUENCE [LARGE SCALE GENOMIC DNA]</scope>
    <source>
        <strain evidence="2">cv. AG2017</strain>
        <tissue evidence="1">Leaf</tissue>
    </source>
</reference>